<dbReference type="InterPro" id="IPR011606">
    <property type="entry name" value="Brnchd-chn_aa_trnsp_permease"/>
</dbReference>
<name>R8VT18_9FIRM</name>
<comment type="caution">
    <text evidence="9">The sequence shown here is derived from an EMBL/GenBank/DDBJ whole genome shotgun (WGS) entry which is preliminary data.</text>
</comment>
<dbReference type="EMBL" id="AQOB01000015">
    <property type="protein sequence ID" value="EOQ35386.1"/>
    <property type="molecule type" value="Genomic_DNA"/>
</dbReference>
<dbReference type="AlphaFoldDB" id="R8VT18"/>
<feature type="transmembrane region" description="Helical" evidence="8">
    <location>
        <begin position="21"/>
        <end position="38"/>
    </location>
</feature>
<evidence type="ECO:0000256" key="1">
    <source>
        <dbReference type="ARBA" id="ARBA00004651"/>
    </source>
</evidence>
<evidence type="ECO:0000313" key="9">
    <source>
        <dbReference type="EMBL" id="EOQ35386.1"/>
    </source>
</evidence>
<dbReference type="RefSeq" id="WP_016148939.1">
    <property type="nucleotide sequence ID" value="NZ_KB976105.1"/>
</dbReference>
<proteinExistence type="inferred from homology"/>
<keyword evidence="7 8" id="KW-0472">Membrane</keyword>
<protein>
    <recommendedName>
        <fullName evidence="11">Azaleucine resistance protein AzlC</fullName>
    </recommendedName>
</protein>
<feature type="transmembrane region" description="Helical" evidence="8">
    <location>
        <begin position="185"/>
        <end position="203"/>
    </location>
</feature>
<dbReference type="Pfam" id="PF03591">
    <property type="entry name" value="AzlC"/>
    <property type="match status" value="1"/>
</dbReference>
<organism evidence="9 10">
    <name type="scientific">Butyricicoccus pullicaecorum 1.2</name>
    <dbReference type="NCBI Taxonomy" id="1203606"/>
    <lineage>
        <taxon>Bacteria</taxon>
        <taxon>Bacillati</taxon>
        <taxon>Bacillota</taxon>
        <taxon>Clostridia</taxon>
        <taxon>Eubacteriales</taxon>
        <taxon>Butyricicoccaceae</taxon>
        <taxon>Butyricicoccus</taxon>
    </lineage>
</organism>
<keyword evidence="3" id="KW-0813">Transport</keyword>
<feature type="transmembrane region" description="Helical" evidence="8">
    <location>
        <begin position="129"/>
        <end position="152"/>
    </location>
</feature>
<dbReference type="GO" id="GO:1903785">
    <property type="term" value="P:L-valine transmembrane transport"/>
    <property type="evidence" value="ECO:0007669"/>
    <property type="project" value="TreeGrafter"/>
</dbReference>
<sequence>MIESHGTWYRRGLRDGVPIGLGYLAVSFTLGIAAKVSGMGAGDATLMSLLNNTSAGEFAALGIIAAGAPYLEMAFTQLVINLRYLLMSCALSQKIAPETPIWQRLMMGYTVTDEIFAISAAVPGRLDPFYCLGAISVAAPGWALGTCLGVLLGNALPGRIVSALSVALYGMFLAVILPPARKSKVIAGVVAASMIASALFTYLPVLSGLSSGTRIIILTVLIAGAAAILFPIPEENDHAA</sequence>
<evidence type="ECO:0000313" key="10">
    <source>
        <dbReference type="Proteomes" id="UP000013981"/>
    </source>
</evidence>
<dbReference type="eggNOG" id="COG1296">
    <property type="taxonomic scope" value="Bacteria"/>
</dbReference>
<evidence type="ECO:0000256" key="6">
    <source>
        <dbReference type="ARBA" id="ARBA00022989"/>
    </source>
</evidence>
<comment type="similarity">
    <text evidence="2">Belongs to the AzlC family.</text>
</comment>
<keyword evidence="4" id="KW-1003">Cell membrane</keyword>
<dbReference type="GO" id="GO:0005886">
    <property type="term" value="C:plasma membrane"/>
    <property type="evidence" value="ECO:0007669"/>
    <property type="project" value="UniProtKB-SubCell"/>
</dbReference>
<evidence type="ECO:0000256" key="4">
    <source>
        <dbReference type="ARBA" id="ARBA00022475"/>
    </source>
</evidence>
<dbReference type="HOGENOM" id="CLU_065777_3_2_9"/>
<dbReference type="PATRIC" id="fig|1203606.4.peg.2801"/>
<dbReference type="PANTHER" id="PTHR34979">
    <property type="entry name" value="INNER MEMBRANE PROTEIN YGAZ"/>
    <property type="match status" value="1"/>
</dbReference>
<gene>
    <name evidence="9" type="ORF">HMPREF1526_02847</name>
</gene>
<reference evidence="9 10" key="1">
    <citation type="submission" date="2013-01" db="EMBL/GenBank/DDBJ databases">
        <title>The Genome Sequence of Butyricicoccus pullicaecorum 1.2.</title>
        <authorList>
            <consortium name="The Broad Institute Genome Sequencing Platform"/>
            <person name="Earl A."/>
            <person name="Ward D."/>
            <person name="Feldgarden M."/>
            <person name="Gevers D."/>
            <person name="Van Immerseel F."/>
            <person name="Eeckhaut V."/>
            <person name="Walker B."/>
            <person name="Young S.K."/>
            <person name="Zeng Q."/>
            <person name="Gargeya S."/>
            <person name="Fitzgerald M."/>
            <person name="Haas B."/>
            <person name="Abouelleil A."/>
            <person name="Alvarado L."/>
            <person name="Arachchi H.M."/>
            <person name="Berlin A.M."/>
            <person name="Chapman S.B."/>
            <person name="Dewar J."/>
            <person name="Goldberg J."/>
            <person name="Griggs A."/>
            <person name="Gujja S."/>
            <person name="Hansen M."/>
            <person name="Howarth C."/>
            <person name="Imamovic A."/>
            <person name="Larimer J."/>
            <person name="McCowan C."/>
            <person name="Murphy C."/>
            <person name="Neiman D."/>
            <person name="Pearson M."/>
            <person name="Priest M."/>
            <person name="Roberts A."/>
            <person name="Saif S."/>
            <person name="Shea T."/>
            <person name="Sisk P."/>
            <person name="Sykes S."/>
            <person name="Wortman J."/>
            <person name="Nusbaum C."/>
            <person name="Birren B."/>
        </authorList>
    </citation>
    <scope>NUCLEOTIDE SEQUENCE [LARGE SCALE GENOMIC DNA]</scope>
    <source>
        <strain evidence="9 10">1.2</strain>
    </source>
</reference>
<comment type="subcellular location">
    <subcellularLocation>
        <location evidence="1">Cell membrane</location>
        <topology evidence="1">Multi-pass membrane protein</topology>
    </subcellularLocation>
</comment>
<keyword evidence="5 8" id="KW-0812">Transmembrane</keyword>
<dbReference type="OrthoDB" id="3177005at2"/>
<accession>R8VT18</accession>
<feature type="transmembrane region" description="Helical" evidence="8">
    <location>
        <begin position="58"/>
        <end position="80"/>
    </location>
</feature>
<evidence type="ECO:0000256" key="3">
    <source>
        <dbReference type="ARBA" id="ARBA00022448"/>
    </source>
</evidence>
<keyword evidence="10" id="KW-1185">Reference proteome</keyword>
<evidence type="ECO:0000256" key="8">
    <source>
        <dbReference type="SAM" id="Phobius"/>
    </source>
</evidence>
<evidence type="ECO:0000256" key="5">
    <source>
        <dbReference type="ARBA" id="ARBA00022692"/>
    </source>
</evidence>
<feature type="transmembrane region" description="Helical" evidence="8">
    <location>
        <begin position="158"/>
        <end position="178"/>
    </location>
</feature>
<evidence type="ECO:0000256" key="2">
    <source>
        <dbReference type="ARBA" id="ARBA00010735"/>
    </source>
</evidence>
<dbReference type="PANTHER" id="PTHR34979:SF1">
    <property type="entry name" value="INNER MEMBRANE PROTEIN YGAZ"/>
    <property type="match status" value="1"/>
</dbReference>
<feature type="transmembrane region" description="Helical" evidence="8">
    <location>
        <begin position="215"/>
        <end position="232"/>
    </location>
</feature>
<evidence type="ECO:0008006" key="11">
    <source>
        <dbReference type="Google" id="ProtNLM"/>
    </source>
</evidence>
<evidence type="ECO:0000256" key="7">
    <source>
        <dbReference type="ARBA" id="ARBA00023136"/>
    </source>
</evidence>
<keyword evidence="6 8" id="KW-1133">Transmembrane helix</keyword>
<dbReference type="Proteomes" id="UP000013981">
    <property type="component" value="Unassembled WGS sequence"/>
</dbReference>